<gene>
    <name evidence="1" type="ORF">L1049_005467</name>
</gene>
<name>A0AAP0RQ70_LIQFO</name>
<dbReference type="SUPFAM" id="SSF52058">
    <property type="entry name" value="L domain-like"/>
    <property type="match status" value="1"/>
</dbReference>
<dbReference type="Gene3D" id="3.80.10.10">
    <property type="entry name" value="Ribonuclease Inhibitor"/>
    <property type="match status" value="1"/>
</dbReference>
<sequence length="232" mass="27001">MAEVGRRKPGRWIEKGRFEAIDGILVSKFLDNGIQEKGIGFLKVLDLKGVAKPKPMLPQALGQLFHLRLDRLEILKLRASAGGEYPYILPTMMRFPNNKHLYMLYMEGIFLEKLLDVHDFPPNLTILTLIRCKLREYLFPTLEKLQNLQILTLFGYSYIGKEMVCFFGGFQRLQFLKLWGLHKLETWKVEDEAMPSLRMLELAYCSHLKMIPDGLQYITTFQNIEVVPYNLS</sequence>
<comment type="caution">
    <text evidence="1">The sequence shown here is derived from an EMBL/GenBank/DDBJ whole genome shotgun (WGS) entry which is preliminary data.</text>
</comment>
<reference evidence="1 2" key="1">
    <citation type="journal article" date="2024" name="Plant J.">
        <title>Genome sequences and population genomics reveal climatic adaptation and genomic divergence between two closely related sweetgum species.</title>
        <authorList>
            <person name="Xu W.Q."/>
            <person name="Ren C.Q."/>
            <person name="Zhang X.Y."/>
            <person name="Comes H.P."/>
            <person name="Liu X.H."/>
            <person name="Li Y.G."/>
            <person name="Kettle C.J."/>
            <person name="Jalonen R."/>
            <person name="Gaisberger H."/>
            <person name="Ma Y.Z."/>
            <person name="Qiu Y.X."/>
        </authorList>
    </citation>
    <scope>NUCLEOTIDE SEQUENCE [LARGE SCALE GENOMIC DNA]</scope>
    <source>
        <strain evidence="1">Hangzhou</strain>
    </source>
</reference>
<proteinExistence type="predicted"/>
<accession>A0AAP0RQ70</accession>
<dbReference type="InterPro" id="IPR032675">
    <property type="entry name" value="LRR_dom_sf"/>
</dbReference>
<keyword evidence="2" id="KW-1185">Reference proteome</keyword>
<organism evidence="1 2">
    <name type="scientific">Liquidambar formosana</name>
    <name type="common">Formosan gum</name>
    <dbReference type="NCBI Taxonomy" id="63359"/>
    <lineage>
        <taxon>Eukaryota</taxon>
        <taxon>Viridiplantae</taxon>
        <taxon>Streptophyta</taxon>
        <taxon>Embryophyta</taxon>
        <taxon>Tracheophyta</taxon>
        <taxon>Spermatophyta</taxon>
        <taxon>Magnoliopsida</taxon>
        <taxon>eudicotyledons</taxon>
        <taxon>Gunneridae</taxon>
        <taxon>Pentapetalae</taxon>
        <taxon>Saxifragales</taxon>
        <taxon>Altingiaceae</taxon>
        <taxon>Liquidambar</taxon>
    </lineage>
</organism>
<dbReference type="EMBL" id="JBBPBK010000007">
    <property type="protein sequence ID" value="KAK9282546.1"/>
    <property type="molecule type" value="Genomic_DNA"/>
</dbReference>
<dbReference type="PANTHER" id="PTHR15140">
    <property type="entry name" value="TUBULIN-SPECIFIC CHAPERONE E"/>
    <property type="match status" value="1"/>
</dbReference>
<protein>
    <submittedName>
        <fullName evidence="1">Uncharacterized protein</fullName>
    </submittedName>
</protein>
<dbReference type="AlphaFoldDB" id="A0AAP0RQ70"/>
<evidence type="ECO:0000313" key="2">
    <source>
        <dbReference type="Proteomes" id="UP001415857"/>
    </source>
</evidence>
<dbReference type="PANTHER" id="PTHR15140:SF37">
    <property type="entry name" value="UBIQUITIN-LIKE DOMAIN-CONTAINING PROTEIN"/>
    <property type="match status" value="1"/>
</dbReference>
<evidence type="ECO:0000313" key="1">
    <source>
        <dbReference type="EMBL" id="KAK9282546.1"/>
    </source>
</evidence>
<dbReference type="Proteomes" id="UP001415857">
    <property type="component" value="Unassembled WGS sequence"/>
</dbReference>